<evidence type="ECO:0000313" key="1">
    <source>
        <dbReference type="EMBL" id="MCY1078187.1"/>
    </source>
</evidence>
<organism evidence="1 2">
    <name type="scientific">Archangium lansingense</name>
    <dbReference type="NCBI Taxonomy" id="2995310"/>
    <lineage>
        <taxon>Bacteria</taxon>
        <taxon>Pseudomonadati</taxon>
        <taxon>Myxococcota</taxon>
        <taxon>Myxococcia</taxon>
        <taxon>Myxococcales</taxon>
        <taxon>Cystobacterineae</taxon>
        <taxon>Archangiaceae</taxon>
        <taxon>Archangium</taxon>
    </lineage>
</organism>
<protein>
    <submittedName>
        <fullName evidence="1">Uncharacterized protein</fullName>
    </submittedName>
</protein>
<keyword evidence="2" id="KW-1185">Reference proteome</keyword>
<sequence>MCATCGRSIAASEVYYRFSLVLQGEQDVLGPAPGSSSGDELASLLKQLEASSESAQEMEEQVHWERSGVVCSACRSVVVRTLSAPPEVAGPH</sequence>
<proteinExistence type="predicted"/>
<gene>
    <name evidence="1" type="ORF">OV287_27295</name>
</gene>
<name>A0ABT4AB99_9BACT</name>
<reference evidence="1 2" key="1">
    <citation type="submission" date="2022-11" db="EMBL/GenBank/DDBJ databases">
        <title>Minimal conservation of predation-associated metabolite biosynthetic gene clusters underscores biosynthetic potential of Myxococcota including descriptions for ten novel species: Archangium lansinium sp. nov., Myxococcus landrumus sp. nov., Nannocystis bai.</title>
        <authorList>
            <person name="Ahearne A."/>
            <person name="Stevens C."/>
            <person name="Phillips K."/>
        </authorList>
    </citation>
    <scope>NUCLEOTIDE SEQUENCE [LARGE SCALE GENOMIC DNA]</scope>
    <source>
        <strain evidence="1 2">MIWBW</strain>
    </source>
</reference>
<accession>A0ABT4AB99</accession>
<comment type="caution">
    <text evidence="1">The sequence shown here is derived from an EMBL/GenBank/DDBJ whole genome shotgun (WGS) entry which is preliminary data.</text>
</comment>
<dbReference type="Proteomes" id="UP001207654">
    <property type="component" value="Unassembled WGS sequence"/>
</dbReference>
<dbReference type="EMBL" id="JAPNKA010000001">
    <property type="protein sequence ID" value="MCY1078187.1"/>
    <property type="molecule type" value="Genomic_DNA"/>
</dbReference>
<dbReference type="RefSeq" id="WP_267536976.1">
    <property type="nucleotide sequence ID" value="NZ_JAPNKA010000001.1"/>
</dbReference>
<evidence type="ECO:0000313" key="2">
    <source>
        <dbReference type="Proteomes" id="UP001207654"/>
    </source>
</evidence>